<name>A0AAD4D9P4_9FUNG</name>
<evidence type="ECO:0000313" key="2">
    <source>
        <dbReference type="EMBL" id="KAG0272656.1"/>
    </source>
</evidence>
<feature type="region of interest" description="Disordered" evidence="1">
    <location>
        <begin position="65"/>
        <end position="97"/>
    </location>
</feature>
<dbReference type="AlphaFoldDB" id="A0AAD4D9P4"/>
<dbReference type="Proteomes" id="UP001194580">
    <property type="component" value="Unassembled WGS sequence"/>
</dbReference>
<sequence length="514" mass="57702">MQTRRQKQVARIEGDLQVESQNGTVIEDEVMHDTATTTNTDSIKEDEQMEVEEAAMTLVPELTLTPVKTRRRLSESKSTTASPKRMKTKKPASSTLSSDVLQRSVGTIEIPHSAILTQVVWVFDEKYQWWPGKIKPYPPQNNQAKVTRFGNVKPKTIIVDCVESSILSFEHASKERFRHSGKLSSHARAFQEAYKEASAEQLKDDDGLPSMDEVFTHLSTLSATPNSPNQKDTVCHKATRADIEYHPDPSLTIPGELVLAQAERPYYYPGRIESFNSKTNKYKIELATGHYPSIERKRFYTRYQREFQTCLMGEMAKDLDEDFEDPELESDVVDLYPVLYAIVAGTHDEAGRLKAFLQGGKSMNQLAQRVGPGDFTQGQYELISRILQSEFLPDLSTTKRIPRLIGRSPTVAGGAAAGLEHNGSGTTSTGEGGGPPMKREGDITFKYSDVKRVHFVTDVLLPETITRLTMRRKGMTYADADKSVLEEQRPYSTDTYWVEDILAARDSFLDGRTA</sequence>
<dbReference type="Gene3D" id="2.30.30.140">
    <property type="match status" value="1"/>
</dbReference>
<accession>A0AAD4D9P4</accession>
<organism evidence="2 3">
    <name type="scientific">Linnemannia exigua</name>
    <dbReference type="NCBI Taxonomy" id="604196"/>
    <lineage>
        <taxon>Eukaryota</taxon>
        <taxon>Fungi</taxon>
        <taxon>Fungi incertae sedis</taxon>
        <taxon>Mucoromycota</taxon>
        <taxon>Mortierellomycotina</taxon>
        <taxon>Mortierellomycetes</taxon>
        <taxon>Mortierellales</taxon>
        <taxon>Mortierellaceae</taxon>
        <taxon>Linnemannia</taxon>
    </lineage>
</organism>
<dbReference type="SUPFAM" id="SSF63748">
    <property type="entry name" value="Tudor/PWWP/MBT"/>
    <property type="match status" value="1"/>
</dbReference>
<evidence type="ECO:0008006" key="4">
    <source>
        <dbReference type="Google" id="ProtNLM"/>
    </source>
</evidence>
<proteinExistence type="predicted"/>
<evidence type="ECO:0000256" key="1">
    <source>
        <dbReference type="SAM" id="MobiDB-lite"/>
    </source>
</evidence>
<feature type="region of interest" description="Disordered" evidence="1">
    <location>
        <begin position="1"/>
        <end position="46"/>
    </location>
</feature>
<protein>
    <recommendedName>
        <fullName evidence="4">PWWP domain-containing protein</fullName>
    </recommendedName>
</protein>
<feature type="region of interest" description="Disordered" evidence="1">
    <location>
        <begin position="416"/>
        <end position="436"/>
    </location>
</feature>
<gene>
    <name evidence="2" type="ORF">BGZ95_011558</name>
</gene>
<reference evidence="2" key="1">
    <citation type="journal article" date="2020" name="Fungal Divers.">
        <title>Resolving the Mortierellaceae phylogeny through synthesis of multi-gene phylogenetics and phylogenomics.</title>
        <authorList>
            <person name="Vandepol N."/>
            <person name="Liber J."/>
            <person name="Desiro A."/>
            <person name="Na H."/>
            <person name="Kennedy M."/>
            <person name="Barry K."/>
            <person name="Grigoriev I.V."/>
            <person name="Miller A.N."/>
            <person name="O'Donnell K."/>
            <person name="Stajich J.E."/>
            <person name="Bonito G."/>
        </authorList>
    </citation>
    <scope>NUCLEOTIDE SEQUENCE</scope>
    <source>
        <strain evidence="2">NRRL 28262</strain>
    </source>
</reference>
<keyword evidence="3" id="KW-1185">Reference proteome</keyword>
<evidence type="ECO:0000313" key="3">
    <source>
        <dbReference type="Proteomes" id="UP001194580"/>
    </source>
</evidence>
<dbReference type="EMBL" id="JAAAIL010000885">
    <property type="protein sequence ID" value="KAG0272656.1"/>
    <property type="molecule type" value="Genomic_DNA"/>
</dbReference>
<dbReference type="CDD" id="cd05162">
    <property type="entry name" value="PWWP"/>
    <property type="match status" value="1"/>
</dbReference>
<comment type="caution">
    <text evidence="2">The sequence shown here is derived from an EMBL/GenBank/DDBJ whole genome shotgun (WGS) entry which is preliminary data.</text>
</comment>